<accession>A0A8J5M039</accession>
<dbReference type="AlphaFoldDB" id="A0A8J5M039"/>
<protein>
    <submittedName>
        <fullName evidence="1">Uncharacterized protein</fullName>
    </submittedName>
</protein>
<keyword evidence="2" id="KW-1185">Reference proteome</keyword>
<gene>
    <name evidence="1" type="ORF">JG688_00014818</name>
</gene>
<dbReference type="Proteomes" id="UP000709295">
    <property type="component" value="Unassembled WGS sequence"/>
</dbReference>
<dbReference type="EMBL" id="JAENGY010001477">
    <property type="protein sequence ID" value="KAG6949017.1"/>
    <property type="molecule type" value="Genomic_DNA"/>
</dbReference>
<proteinExistence type="predicted"/>
<reference evidence="1" key="1">
    <citation type="submission" date="2021-01" db="EMBL/GenBank/DDBJ databases">
        <title>Phytophthora aleatoria, a newly-described species from Pinus radiata is distinct from Phytophthora cactorum isolates based on comparative genomics.</title>
        <authorList>
            <person name="Mcdougal R."/>
            <person name="Panda P."/>
            <person name="Williams N."/>
            <person name="Studholme D.J."/>
        </authorList>
    </citation>
    <scope>NUCLEOTIDE SEQUENCE</scope>
    <source>
        <strain evidence="1">NZFS 4037</strain>
    </source>
</reference>
<evidence type="ECO:0000313" key="1">
    <source>
        <dbReference type="EMBL" id="KAG6949017.1"/>
    </source>
</evidence>
<evidence type="ECO:0000313" key="2">
    <source>
        <dbReference type="Proteomes" id="UP000709295"/>
    </source>
</evidence>
<sequence>MEIVCPGECSARLTAELCAGPASGNTAQPCFAGTTRRFAMTTRACTRLPYLVKSVATLVRSLYEVFASVVFVTTVGFHSHGDGRRGCP</sequence>
<organism evidence="1 2">
    <name type="scientific">Phytophthora aleatoria</name>
    <dbReference type="NCBI Taxonomy" id="2496075"/>
    <lineage>
        <taxon>Eukaryota</taxon>
        <taxon>Sar</taxon>
        <taxon>Stramenopiles</taxon>
        <taxon>Oomycota</taxon>
        <taxon>Peronosporomycetes</taxon>
        <taxon>Peronosporales</taxon>
        <taxon>Peronosporaceae</taxon>
        <taxon>Phytophthora</taxon>
    </lineage>
</organism>
<name>A0A8J5M039_9STRA</name>
<comment type="caution">
    <text evidence="1">The sequence shown here is derived from an EMBL/GenBank/DDBJ whole genome shotgun (WGS) entry which is preliminary data.</text>
</comment>